<comment type="caution">
    <text evidence="5">The sequence shown here is derived from an EMBL/GenBank/DDBJ whole genome shotgun (WGS) entry which is preliminary data.</text>
</comment>
<dbReference type="PANTHER" id="PTHR43025:SF3">
    <property type="entry name" value="MONOGALACTOSYLDIACYLGLYCEROL SYNTHASE 1, CHLOROPLASTIC"/>
    <property type="match status" value="1"/>
</dbReference>
<evidence type="ECO:0000256" key="3">
    <source>
        <dbReference type="ARBA" id="ARBA00022679"/>
    </source>
</evidence>
<accession>A0A841HRS3</accession>
<evidence type="ECO:0000313" key="6">
    <source>
        <dbReference type="Proteomes" id="UP000588068"/>
    </source>
</evidence>
<reference evidence="5 6" key="1">
    <citation type="submission" date="2020-08" db="EMBL/GenBank/DDBJ databases">
        <title>Genomic Encyclopedia of Type Strains, Phase IV (KMG-IV): sequencing the most valuable type-strain genomes for metagenomic binning, comparative biology and taxonomic classification.</title>
        <authorList>
            <person name="Goeker M."/>
        </authorList>
    </citation>
    <scope>NUCLEOTIDE SEQUENCE [LARGE SCALE GENOMIC DNA]</scope>
    <source>
        <strain evidence="5 6">DSM 26723</strain>
    </source>
</reference>
<dbReference type="InterPro" id="IPR050519">
    <property type="entry name" value="Glycosyltransf_28_UgtP"/>
</dbReference>
<evidence type="ECO:0000256" key="1">
    <source>
        <dbReference type="ARBA" id="ARBA00006962"/>
    </source>
</evidence>
<name>A0A841HRS3_9GAMM</name>
<organism evidence="5 6">
    <name type="scientific">Povalibacter uvarum</name>
    <dbReference type="NCBI Taxonomy" id="732238"/>
    <lineage>
        <taxon>Bacteria</taxon>
        <taxon>Pseudomonadati</taxon>
        <taxon>Pseudomonadota</taxon>
        <taxon>Gammaproteobacteria</taxon>
        <taxon>Steroidobacterales</taxon>
        <taxon>Steroidobacteraceae</taxon>
        <taxon>Povalibacter</taxon>
    </lineage>
</organism>
<dbReference type="InterPro" id="IPR009695">
    <property type="entry name" value="Diacylglyc_glucosyltr_N"/>
</dbReference>
<dbReference type="RefSeq" id="WP_184334949.1">
    <property type="nucleotide sequence ID" value="NZ_JACHHZ010000005.1"/>
</dbReference>
<sequence length="464" mass="50710">MYSDTGIRAARRVKGAARPTARTSERILILTSGLGFGHVRAAQAIEAALLQQQVKVRMLDLWSLINPGAASIIHQTYLRLVQEYPELYERLYQLDEHTWRQILESEEGPPASVLEVLELISQIASSSVAENKGVQYASDRLLLSMLYTSLPYDRASLAGNGVRARLALIKWSWLRMRKRLGSVAASFAPDLVISTQMIPAAMISSLRTGHRLNVPHVGVLTDYGLHDFWRQPGIDRYCIAHDSLVDERDPDCSRVTATGVPLMPGFVHPLPQLEARRQLKLAVDRPVVLILGGGLGLSVDAIASRLLQSSLDTTLIVMPGRNAQARSALAAQASTAQQSDRLHICGWTDRMDVYIRAADVVVGKPGGISVAEVLACGRPLFATRSLGGQEGFNVRFLESNDVGALVSDSDLAGRIEAAIAQPERLADIQRRAWALGSRDGASRIAALALDYIARERTHTSLHLQ</sequence>
<dbReference type="SUPFAM" id="SSF53756">
    <property type="entry name" value="UDP-Glycosyltransferase/glycogen phosphorylase"/>
    <property type="match status" value="1"/>
</dbReference>
<proteinExistence type="inferred from homology"/>
<dbReference type="PANTHER" id="PTHR43025">
    <property type="entry name" value="MONOGALACTOSYLDIACYLGLYCEROL SYNTHASE"/>
    <property type="match status" value="1"/>
</dbReference>
<dbReference type="EMBL" id="JACHHZ010000005">
    <property type="protein sequence ID" value="MBB6095596.1"/>
    <property type="molecule type" value="Genomic_DNA"/>
</dbReference>
<dbReference type="GO" id="GO:0016758">
    <property type="term" value="F:hexosyltransferase activity"/>
    <property type="evidence" value="ECO:0007669"/>
    <property type="project" value="InterPro"/>
</dbReference>
<dbReference type="GO" id="GO:0016020">
    <property type="term" value="C:membrane"/>
    <property type="evidence" value="ECO:0007669"/>
    <property type="project" value="GOC"/>
</dbReference>
<keyword evidence="6" id="KW-1185">Reference proteome</keyword>
<dbReference type="AlphaFoldDB" id="A0A841HRS3"/>
<dbReference type="Pfam" id="PF13692">
    <property type="entry name" value="Glyco_trans_1_4"/>
    <property type="match status" value="1"/>
</dbReference>
<dbReference type="GO" id="GO:0009247">
    <property type="term" value="P:glycolipid biosynthetic process"/>
    <property type="evidence" value="ECO:0007669"/>
    <property type="project" value="InterPro"/>
</dbReference>
<evidence type="ECO:0000256" key="2">
    <source>
        <dbReference type="ARBA" id="ARBA00022676"/>
    </source>
</evidence>
<evidence type="ECO:0000259" key="4">
    <source>
        <dbReference type="Pfam" id="PF06925"/>
    </source>
</evidence>
<gene>
    <name evidence="5" type="ORF">HNQ60_004486</name>
</gene>
<protein>
    <submittedName>
        <fullName evidence="5">UDP-N-acetylglucosamine:LPS N-acetylglucosamine transferase</fullName>
    </submittedName>
</protein>
<keyword evidence="2" id="KW-0328">Glycosyltransferase</keyword>
<dbReference type="Pfam" id="PF06925">
    <property type="entry name" value="MGDG_synth"/>
    <property type="match status" value="1"/>
</dbReference>
<evidence type="ECO:0000313" key="5">
    <source>
        <dbReference type="EMBL" id="MBB6095596.1"/>
    </source>
</evidence>
<feature type="domain" description="Diacylglycerol glucosyltransferase N-terminal" evidence="4">
    <location>
        <begin position="176"/>
        <end position="261"/>
    </location>
</feature>
<comment type="similarity">
    <text evidence="1">Belongs to the glycosyltransferase 28 family.</text>
</comment>
<dbReference type="Proteomes" id="UP000588068">
    <property type="component" value="Unassembled WGS sequence"/>
</dbReference>
<keyword evidence="3 5" id="KW-0808">Transferase</keyword>
<dbReference type="Gene3D" id="3.40.50.2000">
    <property type="entry name" value="Glycogen Phosphorylase B"/>
    <property type="match status" value="1"/>
</dbReference>